<feature type="active site" description="Tele-phosphohistidine intermediate" evidence="3">
    <location>
        <position position="253"/>
    </location>
</feature>
<dbReference type="Gene3D" id="3.40.50.261">
    <property type="entry name" value="Succinyl-CoA synthetase domains"/>
    <property type="match status" value="1"/>
</dbReference>
<dbReference type="PRINTS" id="PR01798">
    <property type="entry name" value="SCOASYNTHASE"/>
</dbReference>
<dbReference type="GO" id="GO:0004775">
    <property type="term" value="F:succinate-CoA ligase (ADP-forming) activity"/>
    <property type="evidence" value="ECO:0007669"/>
    <property type="project" value="TreeGrafter"/>
</dbReference>
<proteinExistence type="predicted"/>
<dbReference type="GO" id="GO:0009361">
    <property type="term" value="C:succinate-CoA ligase complex (ADP-forming)"/>
    <property type="evidence" value="ECO:0007669"/>
    <property type="project" value="TreeGrafter"/>
</dbReference>
<dbReference type="PATRIC" id="fig|93466.3.peg.1074"/>
<dbReference type="Proteomes" id="UP000077096">
    <property type="component" value="Chromosome"/>
</dbReference>
<dbReference type="SMART" id="SM00881">
    <property type="entry name" value="CoA_binding"/>
    <property type="match status" value="1"/>
</dbReference>
<reference evidence="5 6" key="1">
    <citation type="submission" date="2014-08" db="EMBL/GenBank/DDBJ databases">
        <title>Fervidobacterium pennivorans DYC genome.</title>
        <authorList>
            <person name="Wushke S."/>
        </authorList>
    </citation>
    <scope>NUCLEOTIDE SEQUENCE [LARGE SCALE GENOMIC DNA]</scope>
    <source>
        <strain evidence="5 6">DYC</strain>
    </source>
</reference>
<dbReference type="InterPro" id="IPR017440">
    <property type="entry name" value="Cit_synth/succinyl-CoA_lig_AS"/>
</dbReference>
<evidence type="ECO:0000256" key="2">
    <source>
        <dbReference type="ARBA" id="ARBA00022741"/>
    </source>
</evidence>
<name>A0A172T348_FERPE</name>
<dbReference type="Gene3D" id="3.40.50.720">
    <property type="entry name" value="NAD(P)-binding Rossmann-like Domain"/>
    <property type="match status" value="1"/>
</dbReference>
<keyword evidence="1" id="KW-0436">Ligase</keyword>
<gene>
    <name evidence="5" type="ORF">JM64_05045</name>
</gene>
<evidence type="ECO:0000256" key="1">
    <source>
        <dbReference type="ARBA" id="ARBA00022598"/>
    </source>
</evidence>
<dbReference type="AlphaFoldDB" id="A0A172T348"/>
<accession>A0A172T348</accession>
<dbReference type="EMBL" id="CP011393">
    <property type="protein sequence ID" value="ANE41407.1"/>
    <property type="molecule type" value="Genomic_DNA"/>
</dbReference>
<keyword evidence="2" id="KW-0547">Nucleotide-binding</keyword>
<dbReference type="GO" id="GO:0004776">
    <property type="term" value="F:succinate-CoA ligase (GDP-forming) activity"/>
    <property type="evidence" value="ECO:0007669"/>
    <property type="project" value="TreeGrafter"/>
</dbReference>
<dbReference type="InterPro" id="IPR005811">
    <property type="entry name" value="SUCC_ACL_C"/>
</dbReference>
<dbReference type="InterPro" id="IPR005810">
    <property type="entry name" value="CoA_lig_alpha"/>
</dbReference>
<dbReference type="GO" id="GO:0000166">
    <property type="term" value="F:nucleotide binding"/>
    <property type="evidence" value="ECO:0007669"/>
    <property type="project" value="UniProtKB-KW"/>
</dbReference>
<dbReference type="PROSITE" id="PS00399">
    <property type="entry name" value="SUCCINYL_COA_LIG_2"/>
    <property type="match status" value="1"/>
</dbReference>
<dbReference type="KEGG" id="fng:JM64_05045"/>
<dbReference type="InterPro" id="IPR036291">
    <property type="entry name" value="NAD(P)-bd_dom_sf"/>
</dbReference>
<organism evidence="5 6">
    <name type="scientific">Fervidobacterium pennivorans</name>
    <dbReference type="NCBI Taxonomy" id="93466"/>
    <lineage>
        <taxon>Bacteria</taxon>
        <taxon>Thermotogati</taxon>
        <taxon>Thermotogota</taxon>
        <taxon>Thermotogae</taxon>
        <taxon>Thermotogales</taxon>
        <taxon>Fervidobacteriaceae</taxon>
        <taxon>Fervidobacterium</taxon>
    </lineage>
</organism>
<evidence type="ECO:0000313" key="6">
    <source>
        <dbReference type="Proteomes" id="UP000077096"/>
    </source>
</evidence>
<feature type="domain" description="CoA-binding" evidence="4">
    <location>
        <begin position="12"/>
        <end position="105"/>
    </location>
</feature>
<evidence type="ECO:0000259" key="4">
    <source>
        <dbReference type="SMART" id="SM00881"/>
    </source>
</evidence>
<dbReference type="Pfam" id="PF00549">
    <property type="entry name" value="Ligase_CoA"/>
    <property type="match status" value="1"/>
</dbReference>
<evidence type="ECO:0000256" key="3">
    <source>
        <dbReference type="PIRSR" id="PIRSR001553-1"/>
    </source>
</evidence>
<evidence type="ECO:0000313" key="5">
    <source>
        <dbReference type="EMBL" id="ANE41407.1"/>
    </source>
</evidence>
<dbReference type="Pfam" id="PF02629">
    <property type="entry name" value="CoA_binding"/>
    <property type="match status" value="1"/>
</dbReference>
<protein>
    <submittedName>
        <fullName evidence="5">CoA-binding protein</fullName>
    </submittedName>
</protein>
<dbReference type="InterPro" id="IPR003781">
    <property type="entry name" value="CoA-bd"/>
</dbReference>
<dbReference type="SUPFAM" id="SSF52210">
    <property type="entry name" value="Succinyl-CoA synthetase domains"/>
    <property type="match status" value="1"/>
</dbReference>
<dbReference type="PANTHER" id="PTHR11117:SF2">
    <property type="entry name" value="SUCCINATE--COA LIGASE [ADP_GDP-FORMING] SUBUNIT ALPHA, MITOCHONDRIAL"/>
    <property type="match status" value="1"/>
</dbReference>
<dbReference type="InterPro" id="IPR016102">
    <property type="entry name" value="Succinyl-CoA_synth-like"/>
</dbReference>
<sequence length="293" mass="32368">MRRFKRGVLTMFFKTNTVCVYGGTGRYGSYHLKRMIEYGTNVVCVVSKNKHIQRMDGVPVYQSLSESFEKPDTAVFFVPPQNVLEAFKDAVDNGVVNFVIITEHVPVHDTLKMLKLAREKGATIVGPNCPGVINPHERVKVGIMPEKYFKAGNVAIISRSGTLMYETAKHLSENPGVGVALGLGGDPVVGTNVSEAFEIVKKLGYEKVLLIGEIGGEDEVRGVEHALKIGFSPENIVAFFAGRHAPEGKRMGHAGAIIEGERGKVSFKEQRLKELGVKVVKFPWEVKDAWRIW</sequence>
<dbReference type="SUPFAM" id="SSF51735">
    <property type="entry name" value="NAD(P)-binding Rossmann-fold domains"/>
    <property type="match status" value="1"/>
</dbReference>
<dbReference type="PANTHER" id="PTHR11117">
    <property type="entry name" value="SUCCINYL-COA LIGASE SUBUNIT ALPHA"/>
    <property type="match status" value="1"/>
</dbReference>
<dbReference type="PIRSF" id="PIRSF001553">
    <property type="entry name" value="SucCS_alpha"/>
    <property type="match status" value="1"/>
</dbReference>
<dbReference type="GO" id="GO:0006099">
    <property type="term" value="P:tricarboxylic acid cycle"/>
    <property type="evidence" value="ECO:0007669"/>
    <property type="project" value="TreeGrafter"/>
</dbReference>